<dbReference type="SUPFAM" id="SSF54001">
    <property type="entry name" value="Cysteine proteinases"/>
    <property type="match status" value="1"/>
</dbReference>
<dbReference type="InterPro" id="IPR007921">
    <property type="entry name" value="CHAP_dom"/>
</dbReference>
<accession>A0A2G9YSD2</accession>
<evidence type="ECO:0000259" key="1">
    <source>
        <dbReference type="Pfam" id="PF05257"/>
    </source>
</evidence>
<reference evidence="2 3" key="1">
    <citation type="submission" date="2017-09" db="EMBL/GenBank/DDBJ databases">
        <title>Depth-based differentiation of microbial function through sediment-hosted aquifers and enrichment of novel symbionts in the deep terrestrial subsurface.</title>
        <authorList>
            <person name="Probst A.J."/>
            <person name="Ladd B."/>
            <person name="Jarett J.K."/>
            <person name="Geller-Mcgrath D.E."/>
            <person name="Sieber C.M."/>
            <person name="Emerson J.B."/>
            <person name="Anantharaman K."/>
            <person name="Thomas B.C."/>
            <person name="Malmstrom R."/>
            <person name="Stieglmeier M."/>
            <person name="Klingl A."/>
            <person name="Woyke T."/>
            <person name="Ryan C.M."/>
            <person name="Banfield J.F."/>
        </authorList>
    </citation>
    <scope>NUCLEOTIDE SEQUENCE [LARGE SCALE GENOMIC DNA]</scope>
    <source>
        <strain evidence="2">CG23_combo_of_CG06-09_8_20_14_all_40_13</strain>
    </source>
</reference>
<sequence length="327" mass="34915">MVFSVILVFVFGAALFASRLGDPSGWLSGGGGTGSLVYPAGVNPEEIGPRLDEYMRNQVSSSPLVGKGLIFAQAGKQWNINPALMIAIAQQESQLGTAGGGPPKKNPFGWGCPPCISFSSWDEAISQVTENMRKNYLNEGKITIEQIGNKWAPVGASNDPNNLNSSWITRVTQFFNAIISYCPQLAPAPISGGNIISIAQGEIGICETGNNCGPVVKYGGTCGDAWCAYFVSWVYTKAGYLINIGGAENMKQFFTNNHRFIPKGTAPTPGNVIFINLDTDSGADHVGIVEEVVNDRVNYIAGNNLQGCVGRSSKTLNDSQIMGYGRW</sequence>
<name>A0A2G9YSD2_9BACT</name>
<dbReference type="InterPro" id="IPR038765">
    <property type="entry name" value="Papain-like_cys_pep_sf"/>
</dbReference>
<organism evidence="2 3">
    <name type="scientific">Candidatus Nealsonbacteria bacterium CG23_combo_of_CG06-09_8_20_14_all_40_13</name>
    <dbReference type="NCBI Taxonomy" id="1974724"/>
    <lineage>
        <taxon>Bacteria</taxon>
        <taxon>Candidatus Nealsoniibacteriota</taxon>
    </lineage>
</organism>
<proteinExistence type="predicted"/>
<protein>
    <recommendedName>
        <fullName evidence="1">Peptidase C51 domain-containing protein</fullName>
    </recommendedName>
</protein>
<evidence type="ECO:0000313" key="2">
    <source>
        <dbReference type="EMBL" id="PIP21391.1"/>
    </source>
</evidence>
<feature type="domain" description="Peptidase C51" evidence="1">
    <location>
        <begin position="223"/>
        <end position="301"/>
    </location>
</feature>
<dbReference type="EMBL" id="PCRM01000043">
    <property type="protein sequence ID" value="PIP21391.1"/>
    <property type="molecule type" value="Genomic_DNA"/>
</dbReference>
<evidence type="ECO:0000313" key="3">
    <source>
        <dbReference type="Proteomes" id="UP000231567"/>
    </source>
</evidence>
<dbReference type="AlphaFoldDB" id="A0A2G9YSD2"/>
<dbReference type="Proteomes" id="UP000231567">
    <property type="component" value="Unassembled WGS sequence"/>
</dbReference>
<comment type="caution">
    <text evidence="2">The sequence shown here is derived from an EMBL/GenBank/DDBJ whole genome shotgun (WGS) entry which is preliminary data.</text>
</comment>
<dbReference type="Pfam" id="PF05257">
    <property type="entry name" value="CHAP"/>
    <property type="match status" value="1"/>
</dbReference>
<gene>
    <name evidence="2" type="ORF">COX39_03145</name>
</gene>